<evidence type="ECO:0000256" key="1">
    <source>
        <dbReference type="SAM" id="Phobius"/>
    </source>
</evidence>
<sequence length="103" mass="11203">MFSSWALDPTTYIYIISVSLYLVTVPFQASTSNREMAEPVGITGTAVGIVSFGLKLYTGISEYLDAIKGVTKTFNMQGSRQRHCEIVCNPSIRLSIGSAATMK</sequence>
<keyword evidence="3" id="KW-1185">Reference proteome</keyword>
<dbReference type="Proteomes" id="UP000572754">
    <property type="component" value="Unassembled WGS sequence"/>
</dbReference>
<evidence type="ECO:0000313" key="2">
    <source>
        <dbReference type="EMBL" id="KAF5661953.1"/>
    </source>
</evidence>
<proteinExistence type="predicted"/>
<reference evidence="2 3" key="2">
    <citation type="submission" date="2020-05" db="EMBL/GenBank/DDBJ databases">
        <title>Identification and distribution of gene clusters putatively required for synthesis of sphingolipid metabolism inhibitors in phylogenetically diverse species of the filamentous fungus Fusarium.</title>
        <authorList>
            <person name="Kim H.-S."/>
            <person name="Busman M."/>
            <person name="Brown D.W."/>
            <person name="Divon H."/>
            <person name="Uhlig S."/>
            <person name="Proctor R.H."/>
        </authorList>
    </citation>
    <scope>NUCLEOTIDE SEQUENCE [LARGE SCALE GENOMIC DNA]</scope>
    <source>
        <strain evidence="2 3">NRRL 25331</strain>
    </source>
</reference>
<gene>
    <name evidence="2" type="ORF">FCIRC_11651</name>
</gene>
<name>A0A8H5WKY8_FUSCI</name>
<dbReference type="AlphaFoldDB" id="A0A8H5WKY8"/>
<feature type="transmembrane region" description="Helical" evidence="1">
    <location>
        <begin position="12"/>
        <end position="29"/>
    </location>
</feature>
<keyword evidence="1" id="KW-0472">Membrane</keyword>
<dbReference type="EMBL" id="JAAQPE010000474">
    <property type="protein sequence ID" value="KAF5661953.1"/>
    <property type="molecule type" value="Genomic_DNA"/>
</dbReference>
<protein>
    <submittedName>
        <fullName evidence="2">Ankyrin repeat-containing protein</fullName>
    </submittedName>
</protein>
<accession>A0A8H5WKY8</accession>
<comment type="caution">
    <text evidence="2">The sequence shown here is derived from an EMBL/GenBank/DDBJ whole genome shotgun (WGS) entry which is preliminary data.</text>
</comment>
<reference evidence="3" key="1">
    <citation type="journal article" date="2020" name="BMC Genomics">
        <title>Correction to: Identification and distribution of gene clusters required for synthesis of sphingolipid metabolism inhibitors in diverse species of the filamentous fungus Fusarium.</title>
        <authorList>
            <person name="Kim H.S."/>
            <person name="Lohmar J.M."/>
            <person name="Busman M."/>
            <person name="Brown D.W."/>
            <person name="Naumann T.A."/>
            <person name="Divon H.H."/>
            <person name="Lysoe E."/>
            <person name="Uhlig S."/>
            <person name="Proctor R.H."/>
        </authorList>
    </citation>
    <scope>NUCLEOTIDE SEQUENCE [LARGE SCALE GENOMIC DNA]</scope>
    <source>
        <strain evidence="3">NRRL 25331</strain>
    </source>
</reference>
<organism evidence="2 3">
    <name type="scientific">Fusarium circinatum</name>
    <name type="common">Pitch canker fungus</name>
    <name type="synonym">Gibberella circinata</name>
    <dbReference type="NCBI Taxonomy" id="48490"/>
    <lineage>
        <taxon>Eukaryota</taxon>
        <taxon>Fungi</taxon>
        <taxon>Dikarya</taxon>
        <taxon>Ascomycota</taxon>
        <taxon>Pezizomycotina</taxon>
        <taxon>Sordariomycetes</taxon>
        <taxon>Hypocreomycetidae</taxon>
        <taxon>Hypocreales</taxon>
        <taxon>Nectriaceae</taxon>
        <taxon>Fusarium</taxon>
        <taxon>Fusarium fujikuroi species complex</taxon>
    </lineage>
</organism>
<keyword evidence="1" id="KW-0812">Transmembrane</keyword>
<evidence type="ECO:0000313" key="3">
    <source>
        <dbReference type="Proteomes" id="UP000572754"/>
    </source>
</evidence>
<keyword evidence="1" id="KW-1133">Transmembrane helix</keyword>